<protein>
    <recommendedName>
        <fullName evidence="3">Flagellin</fullName>
    </recommendedName>
</protein>
<dbReference type="PRINTS" id="PR00207">
    <property type="entry name" value="FLAGELLIN"/>
</dbReference>
<dbReference type="GO" id="GO:0005198">
    <property type="term" value="F:structural molecule activity"/>
    <property type="evidence" value="ECO:0007669"/>
    <property type="project" value="UniProtKB-UniRule"/>
</dbReference>
<comment type="caution">
    <text evidence="7">The sequence shown here is derived from an EMBL/GenBank/DDBJ whole genome shotgun (WGS) entry which is preliminary data.</text>
</comment>
<keyword evidence="7" id="KW-0966">Cell projection</keyword>
<comment type="similarity">
    <text evidence="1 3">Belongs to the bacterial flagellin family.</text>
</comment>
<keyword evidence="2 3" id="KW-0975">Bacterial flagellum</keyword>
<dbReference type="InterPro" id="IPR001492">
    <property type="entry name" value="Flagellin"/>
</dbReference>
<dbReference type="SUPFAM" id="SSF64518">
    <property type="entry name" value="Phase 1 flagellin"/>
    <property type="match status" value="1"/>
</dbReference>
<keyword evidence="3" id="KW-0964">Secreted</keyword>
<dbReference type="InterPro" id="IPR001029">
    <property type="entry name" value="Flagellin_N"/>
</dbReference>
<dbReference type="PANTHER" id="PTHR42792:SF2">
    <property type="entry name" value="FLAGELLIN"/>
    <property type="match status" value="1"/>
</dbReference>
<evidence type="ECO:0000313" key="8">
    <source>
        <dbReference type="Proteomes" id="UP001155040"/>
    </source>
</evidence>
<keyword evidence="7" id="KW-0969">Cilium</keyword>
<gene>
    <name evidence="7" type="ORF">GGQ01_001169</name>
</gene>
<evidence type="ECO:0000256" key="1">
    <source>
        <dbReference type="ARBA" id="ARBA00005709"/>
    </source>
</evidence>
<keyword evidence="7" id="KW-0282">Flagellum</keyword>
<dbReference type="InterPro" id="IPR046358">
    <property type="entry name" value="Flagellin_C"/>
</dbReference>
<evidence type="ECO:0000259" key="6">
    <source>
        <dbReference type="Pfam" id="PF00700"/>
    </source>
</evidence>
<dbReference type="Pfam" id="PF00700">
    <property type="entry name" value="Flagellin_C"/>
    <property type="match status" value="1"/>
</dbReference>
<organism evidence="7 8">
    <name type="scientific">Salinibacter ruber</name>
    <dbReference type="NCBI Taxonomy" id="146919"/>
    <lineage>
        <taxon>Bacteria</taxon>
        <taxon>Pseudomonadati</taxon>
        <taxon>Rhodothermota</taxon>
        <taxon>Rhodothermia</taxon>
        <taxon>Rhodothermales</taxon>
        <taxon>Salinibacteraceae</taxon>
        <taxon>Salinibacter</taxon>
    </lineage>
</organism>
<reference evidence="7" key="1">
    <citation type="submission" date="2022-08" db="EMBL/GenBank/DDBJ databases">
        <title>Genomic Encyclopedia of Type Strains, Phase V (KMG-V): Genome sequencing to study the core and pangenomes of soil and plant-associated prokaryotes.</title>
        <authorList>
            <person name="Whitman W."/>
        </authorList>
    </citation>
    <scope>NUCLEOTIDE SEQUENCE</scope>
    <source>
        <strain evidence="7">SP3012</strain>
    </source>
</reference>
<sequence length="448" mass="46511">MSSFSQINTNIQAQRAFQNLSETSEELQTRQERLTTGLRINSAEDDAAGFEIANQLEAKTGGQGQALRNIGDAKSTLSTAEGALDSQLSILQTAKEKATQAANGSLSNSEQEAIQNELNQLTGEIQDIAENTEFNGKSLIDGGESGGESREFSFQTGEGAKDQFDVSLANTQATSSNGLDIGQNAADVTNPDNVEVDSGDFASLSANVQDGTDASLSSNITNSDGELENLSGGEFNLTVKRTGTDEFEVSVNGDTGATSTITTATNGTSVVVGGDGSTGTTADEGDITLEKDTASGDQLEVSLVGTEKSQLTDVTGGTGSDDPTGEFSVQVGGDGVKFADDVTESDSDQSDTDSLDGAQEAINTIDDAIDTVTSELSNLGATQNRLSFKESNLTTTRTNLNAAQSRIEDADFAREQTQVAKLQVQQQSGTAQLAQANAAGQSVLSLLQ</sequence>
<evidence type="ECO:0000313" key="7">
    <source>
        <dbReference type="EMBL" id="MCS4036114.1"/>
    </source>
</evidence>
<feature type="domain" description="Flagellin C-terminal" evidence="6">
    <location>
        <begin position="363"/>
        <end position="447"/>
    </location>
</feature>
<feature type="region of interest" description="Disordered" evidence="4">
    <location>
        <begin position="306"/>
        <end position="329"/>
    </location>
</feature>
<dbReference type="GO" id="GO:0005576">
    <property type="term" value="C:extracellular region"/>
    <property type="evidence" value="ECO:0007669"/>
    <property type="project" value="UniProtKB-SubCell"/>
</dbReference>
<dbReference type="Gene3D" id="1.20.1330.10">
    <property type="entry name" value="f41 fragment of flagellin, N-terminal domain"/>
    <property type="match status" value="2"/>
</dbReference>
<dbReference type="AlphaFoldDB" id="A0A9X2ZBC4"/>
<feature type="domain" description="Flagellin N-terminal" evidence="5">
    <location>
        <begin position="7"/>
        <end position="142"/>
    </location>
</feature>
<evidence type="ECO:0000256" key="4">
    <source>
        <dbReference type="SAM" id="MobiDB-lite"/>
    </source>
</evidence>
<dbReference type="GO" id="GO:0009288">
    <property type="term" value="C:bacterial-type flagellum"/>
    <property type="evidence" value="ECO:0007669"/>
    <property type="project" value="UniProtKB-SubCell"/>
</dbReference>
<dbReference type="PANTHER" id="PTHR42792">
    <property type="entry name" value="FLAGELLIN"/>
    <property type="match status" value="1"/>
</dbReference>
<evidence type="ECO:0000256" key="2">
    <source>
        <dbReference type="ARBA" id="ARBA00023143"/>
    </source>
</evidence>
<name>A0A9X2ZBC4_9BACT</name>
<evidence type="ECO:0000256" key="3">
    <source>
        <dbReference type="RuleBase" id="RU362073"/>
    </source>
</evidence>
<comment type="function">
    <text evidence="3">Flagellin is the subunit protein which polymerizes to form the filaments of bacterial flagella.</text>
</comment>
<dbReference type="Proteomes" id="UP001155040">
    <property type="component" value="Unassembled WGS sequence"/>
</dbReference>
<proteinExistence type="inferred from homology"/>
<dbReference type="EMBL" id="JANUBF010000006">
    <property type="protein sequence ID" value="MCS4036114.1"/>
    <property type="molecule type" value="Genomic_DNA"/>
</dbReference>
<accession>A0A9X2ZBC4</accession>
<evidence type="ECO:0000259" key="5">
    <source>
        <dbReference type="Pfam" id="PF00669"/>
    </source>
</evidence>
<dbReference type="RefSeq" id="WP_259090763.1">
    <property type="nucleotide sequence ID" value="NZ_JANTZY010000001.1"/>
</dbReference>
<dbReference type="Pfam" id="PF00669">
    <property type="entry name" value="Flagellin_N"/>
    <property type="match status" value="1"/>
</dbReference>
<comment type="subcellular location">
    <subcellularLocation>
        <location evidence="3">Secreted</location>
    </subcellularLocation>
    <subcellularLocation>
        <location evidence="3">Bacterial flagellum</location>
    </subcellularLocation>
</comment>